<dbReference type="Gene3D" id="3.40.50.1240">
    <property type="entry name" value="Phosphoglycerate mutase-like"/>
    <property type="match status" value="1"/>
</dbReference>
<organism evidence="4 5">
    <name type="scientific">Bonamia ostreae</name>
    <dbReference type="NCBI Taxonomy" id="126728"/>
    <lineage>
        <taxon>Eukaryota</taxon>
        <taxon>Sar</taxon>
        <taxon>Rhizaria</taxon>
        <taxon>Endomyxa</taxon>
        <taxon>Ascetosporea</taxon>
        <taxon>Haplosporida</taxon>
        <taxon>Bonamia</taxon>
    </lineage>
</organism>
<keyword evidence="5" id="KW-1185">Reference proteome</keyword>
<name>A0ABV2AKY1_9EUKA</name>
<dbReference type="PIRSF" id="PIRSF000709">
    <property type="entry name" value="6PFK_2-Ptase"/>
    <property type="match status" value="1"/>
</dbReference>
<dbReference type="InterPro" id="IPR029033">
    <property type="entry name" value="His_PPase_superfam"/>
</dbReference>
<evidence type="ECO:0000259" key="3">
    <source>
        <dbReference type="Pfam" id="PF01591"/>
    </source>
</evidence>
<proteinExistence type="predicted"/>
<accession>A0ABV2AKY1</accession>
<dbReference type="SUPFAM" id="SSF53254">
    <property type="entry name" value="Phosphoglycerate mutase-like"/>
    <property type="match status" value="1"/>
</dbReference>
<dbReference type="EMBL" id="JBDODL010000624">
    <property type="protein sequence ID" value="MES1920351.1"/>
    <property type="molecule type" value="Genomic_DNA"/>
</dbReference>
<keyword evidence="2" id="KW-0067">ATP-binding</keyword>
<dbReference type="PANTHER" id="PTHR10606:SF44">
    <property type="entry name" value="6-PHOSPHOFRUCTO 2-KINASE_FRUCTOSE 2,6-BISPHOSPHATASE LONG FORM"/>
    <property type="match status" value="1"/>
</dbReference>
<feature type="domain" description="6-phosphofructo-2-kinase" evidence="3">
    <location>
        <begin position="18"/>
        <end position="221"/>
    </location>
</feature>
<dbReference type="Gene3D" id="3.40.50.300">
    <property type="entry name" value="P-loop containing nucleotide triphosphate hydrolases"/>
    <property type="match status" value="1"/>
</dbReference>
<dbReference type="InterPro" id="IPR027417">
    <property type="entry name" value="P-loop_NTPase"/>
</dbReference>
<protein>
    <recommendedName>
        <fullName evidence="3">6-phosphofructo-2-kinase domain-containing protein</fullName>
    </recommendedName>
</protein>
<dbReference type="Pfam" id="PF01591">
    <property type="entry name" value="6PF2K"/>
    <property type="match status" value="1"/>
</dbReference>
<evidence type="ECO:0000313" key="5">
    <source>
        <dbReference type="Proteomes" id="UP001439008"/>
    </source>
</evidence>
<evidence type="ECO:0000256" key="2">
    <source>
        <dbReference type="ARBA" id="ARBA00022840"/>
    </source>
</evidence>
<evidence type="ECO:0000313" key="4">
    <source>
        <dbReference type="EMBL" id="MES1920351.1"/>
    </source>
</evidence>
<dbReference type="SUPFAM" id="SSF52540">
    <property type="entry name" value="P-loop containing nucleoside triphosphate hydrolases"/>
    <property type="match status" value="1"/>
</dbReference>
<dbReference type="InterPro" id="IPR013079">
    <property type="entry name" value="6Phosfructo_kin"/>
</dbReference>
<evidence type="ECO:0000256" key="1">
    <source>
        <dbReference type="ARBA" id="ARBA00022741"/>
    </source>
</evidence>
<dbReference type="PANTHER" id="PTHR10606">
    <property type="entry name" value="6-PHOSPHOFRUCTO-2-KINASE/FRUCTOSE-2,6-BISPHOSPHATASE"/>
    <property type="match status" value="1"/>
</dbReference>
<reference evidence="4 5" key="1">
    <citation type="journal article" date="2024" name="BMC Biol.">
        <title>Comparative genomics of Ascetosporea gives new insight into the evolutionary basis for animal parasitism in Rhizaria.</title>
        <authorList>
            <person name="Hiltunen Thoren M."/>
            <person name="Onut-Brannstrom I."/>
            <person name="Alfjorden A."/>
            <person name="Peckova H."/>
            <person name="Swords F."/>
            <person name="Hooper C."/>
            <person name="Holzer A.S."/>
            <person name="Bass D."/>
            <person name="Burki F."/>
        </authorList>
    </citation>
    <scope>NUCLEOTIDE SEQUENCE [LARGE SCALE GENOMIC DNA]</scope>
    <source>
        <strain evidence="4">20-A016</strain>
    </source>
</reference>
<sequence length="279" mass="32416">MSKVEGNEYPSPGLIRSVSANFSGEKTVVIMVGLPYMGKSFVARKLYRFFSWLGFNAKIFNVADRIQNEIDSSWTNDHELRKKYSCKVLYELTNYLKNEGGNLGIYDATNCSKDRRKLVIEILKSSLKNEEYHVVWVESSCGDERLGQIRQKKFRKRGQSAEEIAMEKEKMKYYESKYEPFDEDSELYIKIYEFQKLVSNKIEGYIPAKMLYFLSNVKIEPKPLFFTRHGESEYNVLDKVGGDSPLSAYGRKYAGELYGFMKTQPEFDEVKTKFCGQTL</sequence>
<dbReference type="PRINTS" id="PR00991">
    <property type="entry name" value="6PFRUCTKNASE"/>
</dbReference>
<comment type="caution">
    <text evidence="4">The sequence shown here is derived from an EMBL/GenBank/DDBJ whole genome shotgun (WGS) entry which is preliminary data.</text>
</comment>
<dbReference type="Proteomes" id="UP001439008">
    <property type="component" value="Unassembled WGS sequence"/>
</dbReference>
<keyword evidence="1" id="KW-0547">Nucleotide-binding</keyword>
<dbReference type="InterPro" id="IPR003094">
    <property type="entry name" value="6Pfruct_kin"/>
</dbReference>
<gene>
    <name evidence="4" type="ORF">MHBO_002029</name>
</gene>